<dbReference type="InterPro" id="IPR052751">
    <property type="entry name" value="Plant_MAPKKK"/>
</dbReference>
<dbReference type="GO" id="GO:0007165">
    <property type="term" value="P:signal transduction"/>
    <property type="evidence" value="ECO:0000318"/>
    <property type="project" value="GO_Central"/>
</dbReference>
<keyword evidence="11" id="KW-1185">Reference proteome</keyword>
<dbReference type="PANTHER" id="PTHR48011">
    <property type="entry name" value="CCR4-NOT TRANSCRIPTIONAL COMPLEX SUBUNIT CAF120-RELATED"/>
    <property type="match status" value="1"/>
</dbReference>
<dbReference type="PROSITE" id="PS50011">
    <property type="entry name" value="PROTEIN_KINASE_DOM"/>
    <property type="match status" value="1"/>
</dbReference>
<evidence type="ECO:0000256" key="6">
    <source>
        <dbReference type="RuleBase" id="RU000304"/>
    </source>
</evidence>
<dbReference type="OMA" id="EWLRGKC"/>
<evidence type="ECO:0000256" key="7">
    <source>
        <dbReference type="SAM" id="MobiDB-lite"/>
    </source>
</evidence>
<keyword evidence="2 5" id="KW-0547">Nucleotide-binding</keyword>
<name>A0A251VP07_HELAN</name>
<evidence type="ECO:0000256" key="5">
    <source>
        <dbReference type="PROSITE-ProRule" id="PRU10141"/>
    </source>
</evidence>
<dbReference type="EMBL" id="CM007890">
    <property type="protein sequence ID" value="OTG36816.1"/>
    <property type="molecule type" value="Genomic_DNA"/>
</dbReference>
<keyword evidence="6" id="KW-0723">Serine/threonine-protein kinase</keyword>
<dbReference type="Proteomes" id="UP000215914">
    <property type="component" value="Chromosome 1"/>
</dbReference>
<evidence type="ECO:0000313" key="11">
    <source>
        <dbReference type="Proteomes" id="UP000215914"/>
    </source>
</evidence>
<dbReference type="Gramene" id="mRNA:HanXRQr2_Chr01g0016791">
    <property type="protein sequence ID" value="CDS:HanXRQr2_Chr01g0016791.1"/>
    <property type="gene ID" value="HanXRQr2_Chr01g0016791"/>
</dbReference>
<feature type="domain" description="Protein kinase" evidence="8">
    <location>
        <begin position="7"/>
        <end position="258"/>
    </location>
</feature>
<dbReference type="InterPro" id="IPR011009">
    <property type="entry name" value="Kinase-like_dom_sf"/>
</dbReference>
<dbReference type="SMR" id="A0A251VP07"/>
<evidence type="ECO:0000256" key="4">
    <source>
        <dbReference type="ARBA" id="ARBA00022840"/>
    </source>
</evidence>
<dbReference type="GO" id="GO:0004709">
    <property type="term" value="F:MAP kinase kinase kinase activity"/>
    <property type="evidence" value="ECO:0007669"/>
    <property type="project" value="UniProtKB-EC"/>
</dbReference>
<evidence type="ECO:0000256" key="2">
    <source>
        <dbReference type="ARBA" id="ARBA00022741"/>
    </source>
</evidence>
<dbReference type="InterPro" id="IPR008271">
    <property type="entry name" value="Ser/Thr_kinase_AS"/>
</dbReference>
<dbReference type="Pfam" id="PF00069">
    <property type="entry name" value="Pkinase"/>
    <property type="match status" value="1"/>
</dbReference>
<gene>
    <name evidence="10" type="ORF">HannXRQ_Chr01g0011741</name>
    <name evidence="9" type="ORF">HanXRQr2_Chr01g0016791</name>
</gene>
<dbReference type="GO" id="GO:0004672">
    <property type="term" value="F:protein kinase activity"/>
    <property type="evidence" value="ECO:0000318"/>
    <property type="project" value="GO_Central"/>
</dbReference>
<evidence type="ECO:0000313" key="10">
    <source>
        <dbReference type="EMBL" id="OTG36816.1"/>
    </source>
</evidence>
<dbReference type="SUPFAM" id="SSF56112">
    <property type="entry name" value="Protein kinase-like (PK-like)"/>
    <property type="match status" value="1"/>
</dbReference>
<reference evidence="10" key="2">
    <citation type="submission" date="2017-02" db="EMBL/GenBank/DDBJ databases">
        <title>Sunflower complete genome.</title>
        <authorList>
            <person name="Langlade N."/>
            <person name="Munos S."/>
        </authorList>
    </citation>
    <scope>NUCLEOTIDE SEQUENCE [LARGE SCALE GENOMIC DNA]</scope>
    <source>
        <tissue evidence="10">Leaves</tissue>
    </source>
</reference>
<keyword evidence="1 9" id="KW-0808">Transferase</keyword>
<sequence length="471" mass="52579">MTTTPNWIRGACIGKGSFGTVNLAVDKSNGTIFAVKSVKQNSGCFLEALENEIGILKSLSSHYIIGYRGDDVTAEPSSVPYRNLHMEYMPGGTVADLNVYDLDDVTLQSYTRCITSALSYLHSKKIIHCDVKGKNVLVGSVQGVAKLADFGSAVKSDGRISGTRGSPLWMAPEVVRGEYQGPESDVWSLGCTVIEMITGKPAWQDRGVDTLVQIGYSLELPKLPAQISDELKDFLSKCLTRSVSERWSCDQLLQHPFLLSCSTLQFNDKKWSPRCVFDWSDTNFSDDNMSEVDNSHVSSNSLDVLHRISELSSDFPSNWESDGWETVRNAVVTVDLSISDEEMTVSLPEYSEPVEENNDDEEWTISRSERTNGDSNGRIHNYDQCTNDHAQGTSSGWNSRDTDHNYSCCMLVLLNCLLLFNLNSSDTFIIKFSFCLILDQFLVSDLIPIHYFRIDYLPTFLANEDLQLCKS</sequence>
<feature type="binding site" evidence="5">
    <location>
        <position position="36"/>
    </location>
    <ligand>
        <name>ATP</name>
        <dbReference type="ChEBI" id="CHEBI:30616"/>
    </ligand>
</feature>
<evidence type="ECO:0000259" key="8">
    <source>
        <dbReference type="PROSITE" id="PS50011"/>
    </source>
</evidence>
<dbReference type="Gene3D" id="1.10.510.10">
    <property type="entry name" value="Transferase(Phosphotransferase) domain 1"/>
    <property type="match status" value="1"/>
</dbReference>
<feature type="region of interest" description="Disordered" evidence="7">
    <location>
        <begin position="349"/>
        <end position="379"/>
    </location>
</feature>
<keyword evidence="3 10" id="KW-0418">Kinase</keyword>
<accession>A0A251VP07</accession>
<dbReference type="EMBL" id="MNCJ02000316">
    <property type="protein sequence ID" value="KAF5821675.1"/>
    <property type="molecule type" value="Genomic_DNA"/>
</dbReference>
<dbReference type="FunCoup" id="A0A251VP07">
    <property type="interactions" value="583"/>
</dbReference>
<dbReference type="PROSITE" id="PS00108">
    <property type="entry name" value="PROTEIN_KINASE_ST"/>
    <property type="match status" value="1"/>
</dbReference>
<reference evidence="9 11" key="1">
    <citation type="journal article" date="2017" name="Nature">
        <title>The sunflower genome provides insights into oil metabolism, flowering and Asterid evolution.</title>
        <authorList>
            <person name="Badouin H."/>
            <person name="Gouzy J."/>
            <person name="Grassa C.J."/>
            <person name="Murat F."/>
            <person name="Staton S.E."/>
            <person name="Cottret L."/>
            <person name="Lelandais-Briere C."/>
            <person name="Owens G.L."/>
            <person name="Carrere S."/>
            <person name="Mayjonade B."/>
            <person name="Legrand L."/>
            <person name="Gill N."/>
            <person name="Kane N.C."/>
            <person name="Bowers J.E."/>
            <person name="Hubner S."/>
            <person name="Bellec A."/>
            <person name="Berard A."/>
            <person name="Berges H."/>
            <person name="Blanchet N."/>
            <person name="Boniface M.C."/>
            <person name="Brunel D."/>
            <person name="Catrice O."/>
            <person name="Chaidir N."/>
            <person name="Claudel C."/>
            <person name="Donnadieu C."/>
            <person name="Faraut T."/>
            <person name="Fievet G."/>
            <person name="Helmstetter N."/>
            <person name="King M."/>
            <person name="Knapp S.J."/>
            <person name="Lai Z."/>
            <person name="Le Paslier M.C."/>
            <person name="Lippi Y."/>
            <person name="Lorenzon L."/>
            <person name="Mandel J.R."/>
            <person name="Marage G."/>
            <person name="Marchand G."/>
            <person name="Marquand E."/>
            <person name="Bret-Mestries E."/>
            <person name="Morien E."/>
            <person name="Nambeesan S."/>
            <person name="Nguyen T."/>
            <person name="Pegot-Espagnet P."/>
            <person name="Pouilly N."/>
            <person name="Raftis F."/>
            <person name="Sallet E."/>
            <person name="Schiex T."/>
            <person name="Thomas J."/>
            <person name="Vandecasteele C."/>
            <person name="Vares D."/>
            <person name="Vear F."/>
            <person name="Vautrin S."/>
            <person name="Crespi M."/>
            <person name="Mangin B."/>
            <person name="Burke J.M."/>
            <person name="Salse J."/>
            <person name="Munos S."/>
            <person name="Vincourt P."/>
            <person name="Rieseberg L.H."/>
            <person name="Langlade N.B."/>
        </authorList>
    </citation>
    <scope>NUCLEOTIDE SEQUENCE [LARGE SCALE GENOMIC DNA]</scope>
    <source>
        <strain evidence="11">cv. SF193</strain>
        <tissue evidence="9">Leaves</tissue>
    </source>
</reference>
<dbReference type="GO" id="GO:0045893">
    <property type="term" value="P:positive regulation of DNA-templated transcription"/>
    <property type="evidence" value="ECO:0007669"/>
    <property type="project" value="EnsemblPlants"/>
</dbReference>
<proteinExistence type="inferred from homology"/>
<dbReference type="SMART" id="SM00220">
    <property type="entry name" value="S_TKc"/>
    <property type="match status" value="1"/>
</dbReference>
<protein>
    <submittedName>
        <fullName evidence="9">Mitogen-activated protein kinase kinase kinase STE-STE11 family</fullName>
        <ecNumber evidence="9">2.7.11.25</ecNumber>
    </submittedName>
    <submittedName>
        <fullName evidence="10">Putative serine/threonine-protein kinase Rad53</fullName>
    </submittedName>
</protein>
<organism evidence="10 11">
    <name type="scientific">Helianthus annuus</name>
    <name type="common">Common sunflower</name>
    <dbReference type="NCBI Taxonomy" id="4232"/>
    <lineage>
        <taxon>Eukaryota</taxon>
        <taxon>Viridiplantae</taxon>
        <taxon>Streptophyta</taxon>
        <taxon>Embryophyta</taxon>
        <taxon>Tracheophyta</taxon>
        <taxon>Spermatophyta</taxon>
        <taxon>Magnoliopsida</taxon>
        <taxon>eudicotyledons</taxon>
        <taxon>Gunneridae</taxon>
        <taxon>Pentapetalae</taxon>
        <taxon>asterids</taxon>
        <taxon>campanulids</taxon>
        <taxon>Asterales</taxon>
        <taxon>Asteraceae</taxon>
        <taxon>Asteroideae</taxon>
        <taxon>Heliantheae alliance</taxon>
        <taxon>Heliantheae</taxon>
        <taxon>Helianthus</taxon>
    </lineage>
</organism>
<dbReference type="EC" id="2.7.11.25" evidence="9"/>
<dbReference type="InterPro" id="IPR000719">
    <property type="entry name" value="Prot_kinase_dom"/>
</dbReference>
<dbReference type="OrthoDB" id="275301at2759"/>
<comment type="similarity">
    <text evidence="6">Belongs to the protein kinase superfamily.</text>
</comment>
<evidence type="ECO:0000256" key="1">
    <source>
        <dbReference type="ARBA" id="ARBA00022679"/>
    </source>
</evidence>
<keyword evidence="4 5" id="KW-0067">ATP-binding</keyword>
<dbReference type="GO" id="GO:0009658">
    <property type="term" value="P:chloroplast organization"/>
    <property type="evidence" value="ECO:0007669"/>
    <property type="project" value="EnsemblPlants"/>
</dbReference>
<dbReference type="GO" id="GO:0019901">
    <property type="term" value="F:protein kinase binding"/>
    <property type="evidence" value="ECO:0007669"/>
    <property type="project" value="EnsemblPlants"/>
</dbReference>
<dbReference type="PANTHER" id="PTHR48011:SF7">
    <property type="entry name" value="F10K1.14 PROTEIN"/>
    <property type="match status" value="1"/>
</dbReference>
<dbReference type="InterPro" id="IPR017441">
    <property type="entry name" value="Protein_kinase_ATP_BS"/>
</dbReference>
<dbReference type="InParanoid" id="A0A251VP07"/>
<dbReference type="GO" id="GO:0005524">
    <property type="term" value="F:ATP binding"/>
    <property type="evidence" value="ECO:0007669"/>
    <property type="project" value="UniProtKB-UniRule"/>
</dbReference>
<evidence type="ECO:0000313" key="9">
    <source>
        <dbReference type="EMBL" id="KAF5821675.1"/>
    </source>
</evidence>
<evidence type="ECO:0000256" key="3">
    <source>
        <dbReference type="ARBA" id="ARBA00022777"/>
    </source>
</evidence>
<reference evidence="9" key="3">
    <citation type="submission" date="2020-06" db="EMBL/GenBank/DDBJ databases">
        <title>Helianthus annuus Genome sequencing and assembly Release 2.</title>
        <authorList>
            <person name="Gouzy J."/>
            <person name="Langlade N."/>
            <person name="Munos S."/>
        </authorList>
    </citation>
    <scope>NUCLEOTIDE SEQUENCE</scope>
    <source>
        <tissue evidence="9">Leaves</tissue>
    </source>
</reference>
<dbReference type="PROSITE" id="PS00107">
    <property type="entry name" value="PROTEIN_KINASE_ATP"/>
    <property type="match status" value="1"/>
</dbReference>
<dbReference type="CDD" id="cd06606">
    <property type="entry name" value="STKc_MAPKKK"/>
    <property type="match status" value="1"/>
</dbReference>
<dbReference type="AlphaFoldDB" id="A0A251VP07"/>
<feature type="compositionally biased region" description="Acidic residues" evidence="7">
    <location>
        <begin position="352"/>
        <end position="363"/>
    </location>
</feature>
<dbReference type="STRING" id="4232.A0A251VP07"/>